<dbReference type="GO" id="GO:0046872">
    <property type="term" value="F:metal ion binding"/>
    <property type="evidence" value="ECO:0007669"/>
    <property type="project" value="UniProtKB-KW"/>
</dbReference>
<comment type="caution">
    <text evidence="9">The sequence shown here is derived from an EMBL/GenBank/DDBJ whole genome shotgun (WGS) entry which is preliminary data.</text>
</comment>
<feature type="domain" description="Radical SAM core" evidence="8">
    <location>
        <begin position="1"/>
        <end position="220"/>
    </location>
</feature>
<dbReference type="InterPro" id="IPR047207">
    <property type="entry name" value="SPASM_anSME"/>
</dbReference>
<dbReference type="InterPro" id="IPR013785">
    <property type="entry name" value="Aldolase_TIM"/>
</dbReference>
<dbReference type="Gene3D" id="3.20.20.70">
    <property type="entry name" value="Aldolase class I"/>
    <property type="match status" value="1"/>
</dbReference>
<dbReference type="InterPro" id="IPR023867">
    <property type="entry name" value="Sulphatase_maturase_rSAM"/>
</dbReference>
<evidence type="ECO:0000256" key="4">
    <source>
        <dbReference type="ARBA" id="ARBA00022723"/>
    </source>
</evidence>
<reference evidence="9" key="2">
    <citation type="submission" date="2022-05" db="EMBL/GenBank/DDBJ databases">
        <authorList>
            <consortium name="NCBI Pathogen Detection Project"/>
        </authorList>
    </citation>
    <scope>NUCLEOTIDE SEQUENCE</scope>
    <source>
        <strain evidence="9">CAV1698</strain>
    </source>
</reference>
<evidence type="ECO:0000313" key="10">
    <source>
        <dbReference type="Proteomes" id="UP000862426"/>
    </source>
</evidence>
<dbReference type="InterPro" id="IPR034491">
    <property type="entry name" value="Anaerob_Ser_sulfatase-maturase"/>
</dbReference>
<gene>
    <name evidence="9" type="ORF">JD854_RS19780</name>
</gene>
<comment type="cofactor">
    <cofactor evidence="1">
        <name>[4Fe-4S] cluster</name>
        <dbReference type="ChEBI" id="CHEBI:49883"/>
    </cofactor>
</comment>
<dbReference type="InterPro" id="IPR058240">
    <property type="entry name" value="rSAM_sf"/>
</dbReference>
<evidence type="ECO:0000256" key="7">
    <source>
        <dbReference type="ARBA" id="ARBA00023601"/>
    </source>
</evidence>
<evidence type="ECO:0000256" key="2">
    <source>
        <dbReference type="ARBA" id="ARBA00022485"/>
    </source>
</evidence>
<evidence type="ECO:0000256" key="6">
    <source>
        <dbReference type="ARBA" id="ARBA00023014"/>
    </source>
</evidence>
<dbReference type="PANTHER" id="PTHR43273:SF3">
    <property type="entry name" value="ANAEROBIC SULFATASE-MATURATING ENZYME HOMOLOG ASLB-RELATED"/>
    <property type="match status" value="1"/>
</dbReference>
<accession>A0A9C7QNR1</accession>
<keyword evidence="6" id="KW-0411">Iron-sulfur</keyword>
<dbReference type="SFLD" id="SFLDG01072">
    <property type="entry name" value="dehydrogenase_like"/>
    <property type="match status" value="1"/>
</dbReference>
<dbReference type="SFLD" id="SFLDF00285">
    <property type="entry name" value="anaerobic_Ser-type_sulfatase-m"/>
    <property type="match status" value="1"/>
</dbReference>
<dbReference type="InterPro" id="IPR023885">
    <property type="entry name" value="4Fe4S-binding_SPASM_dom"/>
</dbReference>
<evidence type="ECO:0000313" key="9">
    <source>
        <dbReference type="EMBL" id="HCD1257282.1"/>
    </source>
</evidence>
<dbReference type="SUPFAM" id="SSF102114">
    <property type="entry name" value="Radical SAM enzymes"/>
    <property type="match status" value="1"/>
</dbReference>
<dbReference type="Pfam" id="PF13186">
    <property type="entry name" value="SPASM"/>
    <property type="match status" value="1"/>
</dbReference>
<dbReference type="NCBIfam" id="TIGR04085">
    <property type="entry name" value="rSAM_more_4Fe4S"/>
    <property type="match status" value="1"/>
</dbReference>
<dbReference type="InterPro" id="IPR007197">
    <property type="entry name" value="rSAM"/>
</dbReference>
<keyword evidence="3" id="KW-0949">S-adenosyl-L-methionine</keyword>
<dbReference type="SFLD" id="SFLDG01384">
    <property type="entry name" value="thioether_bond_formation_requi"/>
    <property type="match status" value="1"/>
</dbReference>
<dbReference type="NCBIfam" id="TIGR03942">
    <property type="entry name" value="sulfatase_rSAM"/>
    <property type="match status" value="1"/>
</dbReference>
<dbReference type="SFLD" id="SFLDG01067">
    <property type="entry name" value="SPASM/twitch_domain_containing"/>
    <property type="match status" value="1"/>
</dbReference>
<reference evidence="9" key="1">
    <citation type="journal article" date="2018" name="Genome Biol.">
        <title>SKESA: strategic k-mer extension for scrupulous assemblies.</title>
        <authorList>
            <person name="Souvorov A."/>
            <person name="Agarwala R."/>
            <person name="Lipman D.J."/>
        </authorList>
    </citation>
    <scope>NUCLEOTIDE SEQUENCE</scope>
    <source>
        <strain evidence="9">CAV1698</strain>
    </source>
</reference>
<dbReference type="Pfam" id="PF04055">
    <property type="entry name" value="Radical_SAM"/>
    <property type="match status" value="1"/>
</dbReference>
<dbReference type="CDD" id="cd21120">
    <property type="entry name" value="SPASM_anSME"/>
    <property type="match status" value="1"/>
</dbReference>
<name>A0A9C7QNR1_CITAM</name>
<dbReference type="EMBL" id="DACYAJ020000029">
    <property type="protein sequence ID" value="HCD1257282.1"/>
    <property type="molecule type" value="Genomic_DNA"/>
</dbReference>
<dbReference type="GO" id="GO:0016491">
    <property type="term" value="F:oxidoreductase activity"/>
    <property type="evidence" value="ECO:0007669"/>
    <property type="project" value="InterPro"/>
</dbReference>
<dbReference type="PANTHER" id="PTHR43273">
    <property type="entry name" value="ANAEROBIC SULFATASE-MATURATING ENZYME HOMOLOG ASLB-RELATED"/>
    <property type="match status" value="1"/>
</dbReference>
<dbReference type="Proteomes" id="UP000862426">
    <property type="component" value="Unassembled WGS sequence"/>
</dbReference>
<keyword evidence="5" id="KW-0408">Iron</keyword>
<protein>
    <submittedName>
        <fullName evidence="9">Anaerobic sulfatase maturase</fullName>
    </submittedName>
</protein>
<dbReference type="PROSITE" id="PS51918">
    <property type="entry name" value="RADICAL_SAM"/>
    <property type="match status" value="1"/>
</dbReference>
<evidence type="ECO:0000256" key="5">
    <source>
        <dbReference type="ARBA" id="ARBA00023004"/>
    </source>
</evidence>
<dbReference type="GO" id="GO:0051539">
    <property type="term" value="F:4 iron, 4 sulfur cluster binding"/>
    <property type="evidence" value="ECO:0007669"/>
    <property type="project" value="UniProtKB-KW"/>
</dbReference>
<dbReference type="SFLD" id="SFLDG01386">
    <property type="entry name" value="main_SPASM_domain-containing"/>
    <property type="match status" value="1"/>
</dbReference>
<organism evidence="9 10">
    <name type="scientific">Citrobacter amalonaticus</name>
    <dbReference type="NCBI Taxonomy" id="35703"/>
    <lineage>
        <taxon>Bacteria</taxon>
        <taxon>Pseudomonadati</taxon>
        <taxon>Pseudomonadota</taxon>
        <taxon>Gammaproteobacteria</taxon>
        <taxon>Enterobacterales</taxon>
        <taxon>Enterobacteriaceae</taxon>
        <taxon>Citrobacter</taxon>
    </lineage>
</organism>
<dbReference type="AlphaFoldDB" id="A0A9C7QNR1"/>
<evidence type="ECO:0000256" key="1">
    <source>
        <dbReference type="ARBA" id="ARBA00001966"/>
    </source>
</evidence>
<keyword evidence="2" id="KW-0004">4Fe-4S</keyword>
<sequence>MTGCQVMAKPASSRCNLDCRYCFYIDKPAHPVMDDATLAAFIQQHIAAQPGPDVQFAWQGGEPTLCGLDFFHRVVELQKQFGAGKQIQNAFQTNGILLNDSWCRFLHDNNWLVGLSLDGPADLHDTYRVSRSGNPSHHKVMNAIQKLIEHQVEFNLLVVVNRLNSSQPERMYHHLRQLGTPFLQFIPLVEWDEHGRLTAESVEPQAWGQFLNAVFDIWVREDIGRVYIQLFDSTLGVWCGYPSQMCSLSQDCGHAFALEANGDLYQCDHYVYPQYRLGNILHTSLKALNASPQAQAFGALKRSTLSAECQSCSLLRFCHGDCPKHRDESGKSVLCDGYREFIHYTAPHMRVMRDLIRQYRSPAELMAMLRPGR</sequence>
<keyword evidence="4" id="KW-0479">Metal-binding</keyword>
<evidence type="ECO:0000256" key="3">
    <source>
        <dbReference type="ARBA" id="ARBA00022691"/>
    </source>
</evidence>
<comment type="similarity">
    <text evidence="7">Belongs to the radical SAM superfamily. Anaerobic sulfatase-maturating enzyme family.</text>
</comment>
<proteinExistence type="inferred from homology"/>
<evidence type="ECO:0000259" key="8">
    <source>
        <dbReference type="PROSITE" id="PS51918"/>
    </source>
</evidence>
<dbReference type="CDD" id="cd01335">
    <property type="entry name" value="Radical_SAM"/>
    <property type="match status" value="1"/>
</dbReference>
<dbReference type="SFLD" id="SFLDS00029">
    <property type="entry name" value="Radical_SAM"/>
    <property type="match status" value="1"/>
</dbReference>